<gene>
    <name evidence="7" type="ORF">BT62DRAFT_892811</name>
</gene>
<dbReference type="Proteomes" id="UP000812287">
    <property type="component" value="Unassembled WGS sequence"/>
</dbReference>
<dbReference type="Pfam" id="PF02133">
    <property type="entry name" value="Transp_cyt_pur"/>
    <property type="match status" value="1"/>
</dbReference>
<dbReference type="OrthoDB" id="2018619at2759"/>
<dbReference type="GO" id="GO:0005886">
    <property type="term" value="C:plasma membrane"/>
    <property type="evidence" value="ECO:0007669"/>
    <property type="project" value="TreeGrafter"/>
</dbReference>
<feature type="transmembrane region" description="Helical" evidence="6">
    <location>
        <begin position="86"/>
        <end position="108"/>
    </location>
</feature>
<dbReference type="GO" id="GO:0015205">
    <property type="term" value="F:nucleobase transmembrane transporter activity"/>
    <property type="evidence" value="ECO:0007669"/>
    <property type="project" value="TreeGrafter"/>
</dbReference>
<dbReference type="InterPro" id="IPR001248">
    <property type="entry name" value="Pur-cyt_permease"/>
</dbReference>
<dbReference type="InterPro" id="IPR045225">
    <property type="entry name" value="Uracil/uridine/allantoin_perm"/>
</dbReference>
<sequence>MRNTFGPGVAMKTNDFISFIIFWLISCPFLLLRPEQYRLSSIVSSVIVIIAALAVFIWAIVKQGNGGPLISNPETVSGIGELKGAALGWAMMRMITSGIGGWAGGVDFSRYAAKPGDQLYGQIFIIPLCLLGTNVLGIVTTSCARGFYPDEPLLWKLYDLLQAIQEYSGPGTRAAVFFAAFAFFVSQLSVNVTACGVVGGIDLAVLLPRYIDIKRGAFIVGIIGICINPWKILNSANSFISVISGYAVFLGPLSGIMTADYHLLRRRRLKLSHLFIPNSSSDYWFWHGINWRAPVAWILGVWPSMPGFCASITPDSIRVSTIWIRVYYMSWPLGFTISAATWLFLNKLWPPLGVGDVDEKDVFGTFGPAESSVSSLVEEKDSKQM</sequence>
<proteinExistence type="inferred from homology"/>
<feature type="transmembrane region" description="Helical" evidence="6">
    <location>
        <begin position="120"/>
        <end position="148"/>
    </location>
</feature>
<dbReference type="AlphaFoldDB" id="A0A9P7VTU7"/>
<organism evidence="7 8">
    <name type="scientific">Guyanagaster necrorhizus</name>
    <dbReference type="NCBI Taxonomy" id="856835"/>
    <lineage>
        <taxon>Eukaryota</taxon>
        <taxon>Fungi</taxon>
        <taxon>Dikarya</taxon>
        <taxon>Basidiomycota</taxon>
        <taxon>Agaricomycotina</taxon>
        <taxon>Agaricomycetes</taxon>
        <taxon>Agaricomycetidae</taxon>
        <taxon>Agaricales</taxon>
        <taxon>Marasmiineae</taxon>
        <taxon>Physalacriaceae</taxon>
        <taxon>Guyanagaster</taxon>
    </lineage>
</organism>
<keyword evidence="8" id="KW-1185">Reference proteome</keyword>
<feature type="transmembrane region" description="Helical" evidence="6">
    <location>
        <begin position="175"/>
        <end position="204"/>
    </location>
</feature>
<evidence type="ECO:0000256" key="6">
    <source>
        <dbReference type="SAM" id="Phobius"/>
    </source>
</evidence>
<evidence type="ECO:0000256" key="3">
    <source>
        <dbReference type="ARBA" id="ARBA00022692"/>
    </source>
</evidence>
<evidence type="ECO:0000256" key="1">
    <source>
        <dbReference type="ARBA" id="ARBA00004141"/>
    </source>
</evidence>
<accession>A0A9P7VTU7</accession>
<feature type="transmembrane region" description="Helical" evidence="6">
    <location>
        <begin position="326"/>
        <end position="345"/>
    </location>
</feature>
<protein>
    <submittedName>
        <fullName evidence="7">Uncharacterized protein</fullName>
    </submittedName>
</protein>
<feature type="transmembrane region" description="Helical" evidence="6">
    <location>
        <begin position="16"/>
        <end position="32"/>
    </location>
</feature>
<dbReference type="PROSITE" id="PS51257">
    <property type="entry name" value="PROKAR_LIPOPROTEIN"/>
    <property type="match status" value="1"/>
</dbReference>
<feature type="transmembrane region" description="Helical" evidence="6">
    <location>
        <begin position="239"/>
        <end position="264"/>
    </location>
</feature>
<dbReference type="EMBL" id="MU250532">
    <property type="protein sequence ID" value="KAG7447361.1"/>
    <property type="molecule type" value="Genomic_DNA"/>
</dbReference>
<dbReference type="GeneID" id="66105418"/>
<evidence type="ECO:0000256" key="4">
    <source>
        <dbReference type="ARBA" id="ARBA00022989"/>
    </source>
</evidence>
<feature type="transmembrane region" description="Helical" evidence="6">
    <location>
        <begin position="39"/>
        <end position="61"/>
    </location>
</feature>
<comment type="similarity">
    <text evidence="2">Belongs to the purine-cytosine permease (2.A.39) family.</text>
</comment>
<feature type="transmembrane region" description="Helical" evidence="6">
    <location>
        <begin position="216"/>
        <end position="233"/>
    </location>
</feature>
<keyword evidence="4 6" id="KW-1133">Transmembrane helix</keyword>
<evidence type="ECO:0000256" key="5">
    <source>
        <dbReference type="ARBA" id="ARBA00023136"/>
    </source>
</evidence>
<keyword evidence="5 6" id="KW-0472">Membrane</keyword>
<reference evidence="7" key="1">
    <citation type="submission" date="2020-11" db="EMBL/GenBank/DDBJ databases">
        <title>Adaptations for nitrogen fixation in a non-lichenized fungal sporocarp promotes dispersal by wood-feeding termites.</title>
        <authorList>
            <consortium name="DOE Joint Genome Institute"/>
            <person name="Koch R.A."/>
            <person name="Yoon G."/>
            <person name="Arayal U."/>
            <person name="Lail K."/>
            <person name="Amirebrahimi M."/>
            <person name="Labutti K."/>
            <person name="Lipzen A."/>
            <person name="Riley R."/>
            <person name="Barry K."/>
            <person name="Henrissat B."/>
            <person name="Grigoriev I.V."/>
            <person name="Herr J.R."/>
            <person name="Aime M.C."/>
        </authorList>
    </citation>
    <scope>NUCLEOTIDE SEQUENCE</scope>
    <source>
        <strain evidence="7">MCA 3950</strain>
    </source>
</reference>
<evidence type="ECO:0000313" key="7">
    <source>
        <dbReference type="EMBL" id="KAG7447361.1"/>
    </source>
</evidence>
<name>A0A9P7VTU7_9AGAR</name>
<evidence type="ECO:0000256" key="2">
    <source>
        <dbReference type="ARBA" id="ARBA00008974"/>
    </source>
</evidence>
<keyword evidence="3 6" id="KW-0812">Transmembrane</keyword>
<dbReference type="RefSeq" id="XP_043040861.1">
    <property type="nucleotide sequence ID" value="XM_043183121.1"/>
</dbReference>
<evidence type="ECO:0000313" key="8">
    <source>
        <dbReference type="Proteomes" id="UP000812287"/>
    </source>
</evidence>
<dbReference type="PANTHER" id="PTHR30618">
    <property type="entry name" value="NCS1 FAMILY PURINE/PYRIMIDINE TRANSPORTER"/>
    <property type="match status" value="1"/>
</dbReference>
<comment type="subcellular location">
    <subcellularLocation>
        <location evidence="1">Membrane</location>
        <topology evidence="1">Multi-pass membrane protein</topology>
    </subcellularLocation>
</comment>
<dbReference type="Gene3D" id="1.10.4160.10">
    <property type="entry name" value="Hydantoin permease"/>
    <property type="match status" value="1"/>
</dbReference>
<dbReference type="PANTHER" id="PTHR30618:SF15">
    <property type="entry name" value="NICOTINAMIDE RIBOSIDE TRANSPORTER 1-RELATED"/>
    <property type="match status" value="1"/>
</dbReference>
<comment type="caution">
    <text evidence="7">The sequence shown here is derived from an EMBL/GenBank/DDBJ whole genome shotgun (WGS) entry which is preliminary data.</text>
</comment>